<organism evidence="1 2">
    <name type="scientific">Aphanomyces astaci</name>
    <name type="common">Crayfish plague agent</name>
    <dbReference type="NCBI Taxonomy" id="112090"/>
    <lineage>
        <taxon>Eukaryota</taxon>
        <taxon>Sar</taxon>
        <taxon>Stramenopiles</taxon>
        <taxon>Oomycota</taxon>
        <taxon>Saprolegniomycetes</taxon>
        <taxon>Saprolegniales</taxon>
        <taxon>Verrucalvaceae</taxon>
        <taxon>Aphanomyces</taxon>
    </lineage>
</organism>
<comment type="caution">
    <text evidence="1">The sequence shown here is derived from an EMBL/GenBank/DDBJ whole genome shotgun (WGS) entry which is preliminary data.</text>
</comment>
<proteinExistence type="predicted"/>
<reference evidence="1 2" key="1">
    <citation type="submission" date="2018-08" db="EMBL/GenBank/DDBJ databases">
        <title>Aphanomyces genome sequencing and annotation.</title>
        <authorList>
            <person name="Minardi D."/>
            <person name="Oidtmann B."/>
            <person name="Van Der Giezen M."/>
            <person name="Studholme D.J."/>
        </authorList>
    </citation>
    <scope>NUCLEOTIDE SEQUENCE [LARGE SCALE GENOMIC DNA]</scope>
    <source>
        <strain evidence="1 2">Yx</strain>
    </source>
</reference>
<name>A0A397C3J5_APHAT</name>
<feature type="non-terminal residue" evidence="1">
    <location>
        <position position="1"/>
    </location>
</feature>
<gene>
    <name evidence="1" type="ORF">DYB25_013696</name>
</gene>
<evidence type="ECO:0000313" key="2">
    <source>
        <dbReference type="Proteomes" id="UP000266239"/>
    </source>
</evidence>
<evidence type="ECO:0000313" key="1">
    <source>
        <dbReference type="EMBL" id="RHY37737.1"/>
    </source>
</evidence>
<dbReference type="AlphaFoldDB" id="A0A397C3J5"/>
<dbReference type="EMBL" id="QUTA01000486">
    <property type="protein sequence ID" value="RHY37737.1"/>
    <property type="molecule type" value="Genomic_DNA"/>
</dbReference>
<protein>
    <submittedName>
        <fullName evidence="1">Uncharacterized protein</fullName>
    </submittedName>
</protein>
<dbReference type="Proteomes" id="UP000266239">
    <property type="component" value="Unassembled WGS sequence"/>
</dbReference>
<sequence>PFAGCAILTGDLLRTSSTQRHKFIPWTDTTWTHPGTHHTHRGNNNRAHIASTAVHSADQAQLTPAHQPPPHATPACSASHRIADTTVSRTHSVGDGSVTNQGKPAAHGTWSYLGRDGTTLVGYVLIHPDHITLTPTRCEIHSLLEGLHHSGDTALQICDNTTAIGLVILARSLKRSGGQPRYSNIHRVELRSLMALLTPAGIFSGDWIRSHQDSTGTTDPVLC</sequence>
<dbReference type="VEuPathDB" id="FungiDB:H257_18669"/>
<accession>A0A397C3J5</accession>